<dbReference type="InterPro" id="IPR043751">
    <property type="entry name" value="DUF5696"/>
</dbReference>
<name>A0A2R5EP93_9BACL</name>
<dbReference type="AlphaFoldDB" id="A0A2R5EP93"/>
<dbReference type="Proteomes" id="UP000245202">
    <property type="component" value="Unassembled WGS sequence"/>
</dbReference>
<dbReference type="Pfam" id="PF18952">
    <property type="entry name" value="DUF5696"/>
    <property type="match status" value="1"/>
</dbReference>
<dbReference type="RefSeq" id="WP_108993465.1">
    <property type="nucleotide sequence ID" value="NZ_BDQX01000171.1"/>
</dbReference>
<comment type="caution">
    <text evidence="2">The sequence shown here is derived from an EMBL/GenBank/DDBJ whole genome shotgun (WGS) entry which is preliminary data.</text>
</comment>
<accession>A0A2R5EP93</accession>
<sequence length="749" mass="84280">MARRLWPSSKRWQRIAAASSAVVILAAAIIILGWDRQPSLQSMGIRPHSIDLMAVVEGEQWQPPAAGGDGFVDVADNGSFALKIDPRTSQITVLDKKSGYLWRSNPSKEQLGKETVQGALLANLESPYILEYVSGSQPRRLVKNSIDSKIEISYTLMGDKGIQASYTYPELHLSFVIQYVLTEHGLEARIPSEGIVESGDNKVFAINLLPFFGGVSKAEEPGYLFVPDGPGGLIYYDRKRPANINSYEFPIYGNDMASLKVSNENRGRREEIGYPVFGLKRGEHAFAAIVKEGQFSASIKAALPGQVSSYHTASANFSYREEYGRRVSGVTDQLVITIQKERTQHDRSLEYRLLSGEAADYVGMAHSYRDYLEENGMLGSPLPQTDNVPIQLSFLGGGTKPKFGGSDYEPATTFDQAEQIVEELMQQGVTNMRLSYQGWQNSGRYDTDERFPVVSELGGNEGAKRFIQSMHEKGFTVYFEDYAAWRNSSASSFDIKSDGIRSIDSTVLQFKQGGIRPYTEFIVNPIKIVQAQKEVIDQLKELGVDGIHYIDGPGDELFSDHNEDAPLTRKETAYYYEALLDYTRKELGGAGVYKGFSYSLQHVDFVQSLPYDWSYDMIIDEMVPFYPIVVHGMIEYTAAPANERNVYDKELLRAIEYGAIPFFGLTYEENRVLKDTDYVFIFSSEYDIWKDRIIEEYGKFNQLASVYHQRIRDHEKLAEGVYATTYEDGTTVQVDYNRNQFEVTKGGAK</sequence>
<protein>
    <submittedName>
        <fullName evidence="2">Uncharacterized protein</fullName>
    </submittedName>
</protein>
<organism evidence="2 3">
    <name type="scientific">Paenibacillus agaridevorans</name>
    <dbReference type="NCBI Taxonomy" id="171404"/>
    <lineage>
        <taxon>Bacteria</taxon>
        <taxon>Bacillati</taxon>
        <taxon>Bacillota</taxon>
        <taxon>Bacilli</taxon>
        <taxon>Bacillales</taxon>
        <taxon>Paenibacillaceae</taxon>
        <taxon>Paenibacillus</taxon>
    </lineage>
</organism>
<keyword evidence="1" id="KW-1133">Transmembrane helix</keyword>
<keyword evidence="1" id="KW-0472">Membrane</keyword>
<evidence type="ECO:0000313" key="3">
    <source>
        <dbReference type="Proteomes" id="UP000245202"/>
    </source>
</evidence>
<keyword evidence="3" id="KW-1185">Reference proteome</keyword>
<reference evidence="2 3" key="1">
    <citation type="submission" date="2017-08" db="EMBL/GenBank/DDBJ databases">
        <title>Substantial Increase in Enzyme Production by Combined Drug-Resistance Mutations in Paenibacillus agaridevorans.</title>
        <authorList>
            <person name="Tanaka Y."/>
            <person name="Funane K."/>
            <person name="Hosaka T."/>
            <person name="Shiwa Y."/>
            <person name="Fujita N."/>
            <person name="Miyazaki T."/>
            <person name="Yoshikawa H."/>
            <person name="Murakami K."/>
            <person name="Kasahara K."/>
            <person name="Inaoka T."/>
            <person name="Hiraga Y."/>
            <person name="Ochi K."/>
        </authorList>
    </citation>
    <scope>NUCLEOTIDE SEQUENCE [LARGE SCALE GENOMIC DNA]</scope>
    <source>
        <strain evidence="2 3">T-3040</strain>
    </source>
</reference>
<dbReference type="EMBL" id="BDQX01000171">
    <property type="protein sequence ID" value="GBG08526.1"/>
    <property type="molecule type" value="Genomic_DNA"/>
</dbReference>
<evidence type="ECO:0000256" key="1">
    <source>
        <dbReference type="SAM" id="Phobius"/>
    </source>
</evidence>
<feature type="transmembrane region" description="Helical" evidence="1">
    <location>
        <begin position="12"/>
        <end position="34"/>
    </location>
</feature>
<keyword evidence="1" id="KW-0812">Transmembrane</keyword>
<proteinExistence type="predicted"/>
<gene>
    <name evidence="2" type="ORF">PAT3040_03113</name>
</gene>
<evidence type="ECO:0000313" key="2">
    <source>
        <dbReference type="EMBL" id="GBG08526.1"/>
    </source>
</evidence>